<evidence type="ECO:0000313" key="12">
    <source>
        <dbReference type="Proteomes" id="UP000186594"/>
    </source>
</evidence>
<evidence type="ECO:0000259" key="10">
    <source>
        <dbReference type="Pfam" id="PF21639"/>
    </source>
</evidence>
<keyword evidence="4" id="KW-0547">Nucleotide-binding</keyword>
<keyword evidence="6" id="KW-0539">Nucleus</keyword>
<evidence type="ECO:0000313" key="11">
    <source>
        <dbReference type="EMBL" id="OLL21967.1"/>
    </source>
</evidence>
<dbReference type="EMBL" id="LXFE01004046">
    <property type="protein sequence ID" value="OLL21967.1"/>
    <property type="molecule type" value="Genomic_DNA"/>
</dbReference>
<proteinExistence type="inferred from homology"/>
<dbReference type="Gene3D" id="3.40.50.300">
    <property type="entry name" value="P-loop containing nucleotide triphosphate hydrolases"/>
    <property type="match status" value="1"/>
</dbReference>
<dbReference type="STRING" id="1198029.A0A1U7LH42"/>
<evidence type="ECO:0000256" key="7">
    <source>
        <dbReference type="SAM" id="MobiDB-lite"/>
    </source>
</evidence>
<name>A0A1U7LH42_NEOID</name>
<reference evidence="11 12" key="1">
    <citation type="submission" date="2016-04" db="EMBL/GenBank/DDBJ databases">
        <title>Evolutionary innovation and constraint leading to complex multicellularity in the Ascomycota.</title>
        <authorList>
            <person name="Cisse O."/>
            <person name="Nguyen A."/>
            <person name="Hewitt D.A."/>
            <person name="Jedd G."/>
            <person name="Stajich J.E."/>
        </authorList>
    </citation>
    <scope>NUCLEOTIDE SEQUENCE [LARGE SCALE GENOMIC DNA]</scope>
    <source>
        <strain evidence="11 12">DAH-3</strain>
    </source>
</reference>
<dbReference type="Pfam" id="PF14630">
    <property type="entry name" value="ORC5_C"/>
    <property type="match status" value="1"/>
</dbReference>
<feature type="compositionally biased region" description="Basic residues" evidence="7">
    <location>
        <begin position="321"/>
        <end position="339"/>
    </location>
</feature>
<evidence type="ECO:0000256" key="1">
    <source>
        <dbReference type="ARBA" id="ARBA00004123"/>
    </source>
</evidence>
<evidence type="ECO:0000259" key="9">
    <source>
        <dbReference type="Pfam" id="PF14630"/>
    </source>
</evidence>
<gene>
    <name evidence="11" type="ORF">NEOLI_003904</name>
</gene>
<keyword evidence="3" id="KW-0235">DNA replication</keyword>
<dbReference type="PANTHER" id="PTHR12705">
    <property type="entry name" value="ORIGIN RECOGNITION COMPLEX SUBUNIT 5"/>
    <property type="match status" value="1"/>
</dbReference>
<dbReference type="InterPro" id="IPR020796">
    <property type="entry name" value="ORC5"/>
</dbReference>
<dbReference type="AlphaFoldDB" id="A0A1U7LH42"/>
<feature type="domain" description="Origin recognition complex subunit 5 C-terminal" evidence="9">
    <location>
        <begin position="288"/>
        <end position="327"/>
    </location>
</feature>
<dbReference type="InterPro" id="IPR041664">
    <property type="entry name" value="AAA_16"/>
</dbReference>
<dbReference type="GO" id="GO:0005664">
    <property type="term" value="C:nuclear origin of replication recognition complex"/>
    <property type="evidence" value="ECO:0007669"/>
    <property type="project" value="TreeGrafter"/>
</dbReference>
<dbReference type="Pfam" id="PF13191">
    <property type="entry name" value="AAA_16"/>
    <property type="match status" value="1"/>
</dbReference>
<protein>
    <submittedName>
        <fullName evidence="11">Origin recognition complex subunit 5</fullName>
    </submittedName>
</protein>
<dbReference type="InterPro" id="IPR027417">
    <property type="entry name" value="P-loop_NTPase"/>
</dbReference>
<evidence type="ECO:0000256" key="6">
    <source>
        <dbReference type="ARBA" id="ARBA00023242"/>
    </source>
</evidence>
<sequence length="339" mass="38094">MIDQLVDLIPGRDSQIQNLIALISEQTLSPSNLIVHGPPNTGKSLVLKELLTLLERPAVWKSCLEFFTPRLLFDSIITEVARLVGSSSKLPAVDSLTVLQSSMAPLLKDIGRNIALILDDADELLTSNFTPTTLSSLLRLSELTEANLTVILVFRSFPFRQLGSLCVPSIHFPPYGKENIVRILKLCLAEESFDRSVYEDDADLLEEVWQAYLDVIVEGYSNLTWDLCDLRSLALRLWPLFLEPAVEGRIEKSDWVRLYRAGTFLFSGEKFALEGIQFKSDVQSTHQLPAYGKFLLLAAYLASHNPSKLDARFFSKSREPGRKRKFGSRPKANIKVRPS</sequence>
<dbReference type="SUPFAM" id="SSF52540">
    <property type="entry name" value="P-loop containing nucleoside triphosphate hydrolases"/>
    <property type="match status" value="1"/>
</dbReference>
<dbReference type="GO" id="GO:0003688">
    <property type="term" value="F:DNA replication origin binding"/>
    <property type="evidence" value="ECO:0007669"/>
    <property type="project" value="TreeGrafter"/>
</dbReference>
<feature type="region of interest" description="Disordered" evidence="7">
    <location>
        <begin position="320"/>
        <end position="339"/>
    </location>
</feature>
<organism evidence="11 12">
    <name type="scientific">Neolecta irregularis (strain DAH-3)</name>
    <dbReference type="NCBI Taxonomy" id="1198029"/>
    <lineage>
        <taxon>Eukaryota</taxon>
        <taxon>Fungi</taxon>
        <taxon>Dikarya</taxon>
        <taxon>Ascomycota</taxon>
        <taxon>Taphrinomycotina</taxon>
        <taxon>Neolectales</taxon>
        <taxon>Neolectaceae</taxon>
        <taxon>Neolecta</taxon>
    </lineage>
</organism>
<dbReference type="OrthoDB" id="365981at2759"/>
<keyword evidence="12" id="KW-1185">Reference proteome</keyword>
<evidence type="ECO:0000256" key="5">
    <source>
        <dbReference type="ARBA" id="ARBA00022840"/>
    </source>
</evidence>
<dbReference type="Pfam" id="PF21639">
    <property type="entry name" value="ORC5_lid"/>
    <property type="match status" value="1"/>
</dbReference>
<evidence type="ECO:0000256" key="2">
    <source>
        <dbReference type="ARBA" id="ARBA00006269"/>
    </source>
</evidence>
<comment type="caution">
    <text evidence="11">The sequence shown here is derived from an EMBL/GenBank/DDBJ whole genome shotgun (WGS) entry which is preliminary data.</text>
</comment>
<evidence type="ECO:0000256" key="3">
    <source>
        <dbReference type="ARBA" id="ARBA00022705"/>
    </source>
</evidence>
<evidence type="ECO:0000259" key="8">
    <source>
        <dbReference type="Pfam" id="PF13191"/>
    </source>
</evidence>
<dbReference type="Proteomes" id="UP000186594">
    <property type="component" value="Unassembled WGS sequence"/>
</dbReference>
<comment type="similarity">
    <text evidence="2">Belongs to the ORC5 family.</text>
</comment>
<feature type="domain" description="Orc1-like AAA ATPase" evidence="8">
    <location>
        <begin position="10"/>
        <end position="151"/>
    </location>
</feature>
<keyword evidence="5" id="KW-0067">ATP-binding</keyword>
<dbReference type="InterPro" id="IPR048866">
    <property type="entry name" value="ORC5_lid"/>
</dbReference>
<evidence type="ECO:0000256" key="4">
    <source>
        <dbReference type="ARBA" id="ARBA00022741"/>
    </source>
</evidence>
<feature type="domain" description="ORC5 lid" evidence="10">
    <location>
        <begin position="209"/>
        <end position="266"/>
    </location>
</feature>
<comment type="subcellular location">
    <subcellularLocation>
        <location evidence="1">Nucleus</location>
    </subcellularLocation>
</comment>
<dbReference type="GO" id="GO:0006270">
    <property type="term" value="P:DNA replication initiation"/>
    <property type="evidence" value="ECO:0007669"/>
    <property type="project" value="TreeGrafter"/>
</dbReference>
<dbReference type="PANTHER" id="PTHR12705:SF0">
    <property type="entry name" value="ORIGIN RECOGNITION COMPLEX SUBUNIT 5"/>
    <property type="match status" value="1"/>
</dbReference>
<dbReference type="OMA" id="AYICSYL"/>
<dbReference type="InterPro" id="IPR047088">
    <property type="entry name" value="ORC5_C"/>
</dbReference>
<accession>A0A1U7LH42</accession>